<evidence type="ECO:0000259" key="1">
    <source>
        <dbReference type="Pfam" id="PF04434"/>
    </source>
</evidence>
<dbReference type="InterPro" id="IPR039903">
    <property type="entry name" value="Zswim2"/>
</dbReference>
<evidence type="ECO:0000313" key="3">
    <source>
        <dbReference type="Proteomes" id="UP001159427"/>
    </source>
</evidence>
<sequence>IANSNARKKRSVFTTYFVCYRKNDRLNNSDMARRVPWRRVCPDVVASRIDETIQARIYLLRETGPTGFLLKEDGSDRKLKVFLGDQHSCTCQTFMKEKELCVHILW</sequence>
<feature type="domain" description="SWIM-type" evidence="1">
    <location>
        <begin position="81"/>
        <end position="105"/>
    </location>
</feature>
<dbReference type="PANTHER" id="PTHR21540">
    <property type="entry name" value="RING FINGER AND SWIM DOMAIN-CONTAINING PROTEIN 2"/>
    <property type="match status" value="1"/>
</dbReference>
<keyword evidence="3" id="KW-1185">Reference proteome</keyword>
<feature type="non-terminal residue" evidence="2">
    <location>
        <position position="1"/>
    </location>
</feature>
<dbReference type="Proteomes" id="UP001159427">
    <property type="component" value="Unassembled WGS sequence"/>
</dbReference>
<accession>A0ABN8SIT4</accession>
<dbReference type="PANTHER" id="PTHR21540:SF3">
    <property type="entry name" value="E3 UBIQUITIN-PROTEIN LIGASE ZSWIM2"/>
    <property type="match status" value="1"/>
</dbReference>
<proteinExistence type="predicted"/>
<reference evidence="2 3" key="1">
    <citation type="submission" date="2022-05" db="EMBL/GenBank/DDBJ databases">
        <authorList>
            <consortium name="Genoscope - CEA"/>
            <person name="William W."/>
        </authorList>
    </citation>
    <scope>NUCLEOTIDE SEQUENCE [LARGE SCALE GENOMIC DNA]</scope>
</reference>
<dbReference type="InterPro" id="IPR007527">
    <property type="entry name" value="Znf_SWIM"/>
</dbReference>
<name>A0ABN8SIT4_9CNID</name>
<dbReference type="Pfam" id="PF04434">
    <property type="entry name" value="SWIM"/>
    <property type="match status" value="1"/>
</dbReference>
<gene>
    <name evidence="2" type="ORF">PEVE_00021821</name>
</gene>
<evidence type="ECO:0000313" key="2">
    <source>
        <dbReference type="EMBL" id="CAH3191401.1"/>
    </source>
</evidence>
<dbReference type="EMBL" id="CALNXI010002915">
    <property type="protein sequence ID" value="CAH3191401.1"/>
    <property type="molecule type" value="Genomic_DNA"/>
</dbReference>
<protein>
    <recommendedName>
        <fullName evidence="1">SWIM-type domain-containing protein</fullName>
    </recommendedName>
</protein>
<organism evidence="2 3">
    <name type="scientific">Porites evermanni</name>
    <dbReference type="NCBI Taxonomy" id="104178"/>
    <lineage>
        <taxon>Eukaryota</taxon>
        <taxon>Metazoa</taxon>
        <taxon>Cnidaria</taxon>
        <taxon>Anthozoa</taxon>
        <taxon>Hexacorallia</taxon>
        <taxon>Scleractinia</taxon>
        <taxon>Fungiina</taxon>
        <taxon>Poritidae</taxon>
        <taxon>Porites</taxon>
    </lineage>
</organism>
<comment type="caution">
    <text evidence="2">The sequence shown here is derived from an EMBL/GenBank/DDBJ whole genome shotgun (WGS) entry which is preliminary data.</text>
</comment>